<evidence type="ECO:0000256" key="2">
    <source>
        <dbReference type="SAM" id="MobiDB-lite"/>
    </source>
</evidence>
<dbReference type="RefSeq" id="WP_261833364.1">
    <property type="nucleotide sequence ID" value="NZ_AP024881.1"/>
</dbReference>
<keyword evidence="5" id="KW-1185">Reference proteome</keyword>
<evidence type="ECO:0000313" key="5">
    <source>
        <dbReference type="Proteomes" id="UP000031671"/>
    </source>
</evidence>
<name>A0A0B8NX78_9VIBR</name>
<dbReference type="Proteomes" id="UP000031671">
    <property type="component" value="Unassembled WGS sequence"/>
</dbReference>
<reference evidence="4 5" key="1">
    <citation type="submission" date="2015-01" db="EMBL/GenBank/DDBJ databases">
        <title>Vibrio sp. C1 JCM 19231 whole genome shotgun sequence.</title>
        <authorList>
            <person name="Sawabe T."/>
            <person name="Meirelles P."/>
            <person name="Feng G."/>
            <person name="Sayaka M."/>
            <person name="Hattori M."/>
            <person name="Ohkuma M."/>
        </authorList>
    </citation>
    <scope>NUCLEOTIDE SEQUENCE [LARGE SCALE GENOMIC DNA]</scope>
    <source>
        <strain evidence="5">JCM 19231</strain>
    </source>
</reference>
<feature type="domain" description="Isochorismatase-like" evidence="3">
    <location>
        <begin position="80"/>
        <end position="254"/>
    </location>
</feature>
<dbReference type="EC" id="3.3.2.1" evidence="4"/>
<dbReference type="Gene3D" id="3.40.50.850">
    <property type="entry name" value="Isochorismatase-like"/>
    <property type="match status" value="1"/>
</dbReference>
<feature type="compositionally biased region" description="Basic and acidic residues" evidence="2">
    <location>
        <begin position="1"/>
        <end position="13"/>
    </location>
</feature>
<dbReference type="PANTHER" id="PTHR43540:SF16">
    <property type="entry name" value="ISOCHORISMATASE-LIKE DOMAIN-CONTAINING PROTEIN"/>
    <property type="match status" value="1"/>
</dbReference>
<evidence type="ECO:0000313" key="4">
    <source>
        <dbReference type="EMBL" id="GAM59155.1"/>
    </source>
</evidence>
<dbReference type="PANTHER" id="PTHR43540">
    <property type="entry name" value="PEROXYUREIDOACRYLATE/UREIDOACRYLATE AMIDOHYDROLASE-RELATED"/>
    <property type="match status" value="1"/>
</dbReference>
<dbReference type="InterPro" id="IPR000868">
    <property type="entry name" value="Isochorismatase-like_dom"/>
</dbReference>
<reference evidence="4 5" key="2">
    <citation type="submission" date="2015-01" db="EMBL/GenBank/DDBJ databases">
        <authorList>
            <consortium name="NBRP consortium"/>
            <person name="Sawabe T."/>
            <person name="Meirelles P."/>
            <person name="Feng G."/>
            <person name="Sayaka M."/>
            <person name="Hattori M."/>
            <person name="Ohkuma M."/>
        </authorList>
    </citation>
    <scope>NUCLEOTIDE SEQUENCE [LARGE SCALE GENOMIC DNA]</scope>
    <source>
        <strain evidence="5">JCM 19231</strain>
    </source>
</reference>
<proteinExistence type="predicted"/>
<dbReference type="EMBL" id="BBRZ01000127">
    <property type="protein sequence ID" value="GAM59155.1"/>
    <property type="molecule type" value="Genomic_DNA"/>
</dbReference>
<sequence>MKRENKTLGKVDSETEVQPEAVDDSRRSLLKASAAVATVATAAGISGVANAATPEAEKKYADPEKGVLPPTKMKIDTNRTALVVVDPQIDFLSPKGTAWPVVGKSVEENQTVPNIESMFKVAKEVGMPVFISPHYYYPWDNEHHFGGPLEKVMHNLPMFVRKDPLSLDGFDGSGADWMPEFKKYINDGKTIVCSPHKVYSLQQNDLNLQMRKIGIDKVILCGMSANLCVQAHLYEMLELGYEVAVVRDATAAAQIPEGDGYLAALINYRMVANDLWWTKDAVEVVRAAYKANPPTMKDDHGH</sequence>
<dbReference type="SUPFAM" id="SSF52499">
    <property type="entry name" value="Isochorismatase-like hydrolases"/>
    <property type="match status" value="1"/>
</dbReference>
<protein>
    <submittedName>
        <fullName evidence="4">Isochorismatase</fullName>
        <ecNumber evidence="4">3.3.2.1</ecNumber>
    </submittedName>
</protein>
<dbReference type="GO" id="GO:0008908">
    <property type="term" value="F:isochorismatase activity"/>
    <property type="evidence" value="ECO:0007669"/>
    <property type="project" value="UniProtKB-EC"/>
</dbReference>
<gene>
    <name evidence="4" type="ORF">JCM19231_1721</name>
</gene>
<evidence type="ECO:0000259" key="3">
    <source>
        <dbReference type="Pfam" id="PF00857"/>
    </source>
</evidence>
<evidence type="ECO:0000256" key="1">
    <source>
        <dbReference type="ARBA" id="ARBA00022801"/>
    </source>
</evidence>
<keyword evidence="1 4" id="KW-0378">Hydrolase</keyword>
<dbReference type="InterPro" id="IPR036380">
    <property type="entry name" value="Isochorismatase-like_sf"/>
</dbReference>
<dbReference type="Pfam" id="PF00857">
    <property type="entry name" value="Isochorismatase"/>
    <property type="match status" value="1"/>
</dbReference>
<dbReference type="AlphaFoldDB" id="A0A0B8NX78"/>
<feature type="region of interest" description="Disordered" evidence="2">
    <location>
        <begin position="1"/>
        <end position="26"/>
    </location>
</feature>
<organism evidence="4 5">
    <name type="scientific">Vibrio ishigakensis</name>
    <dbReference type="NCBI Taxonomy" id="1481914"/>
    <lineage>
        <taxon>Bacteria</taxon>
        <taxon>Pseudomonadati</taxon>
        <taxon>Pseudomonadota</taxon>
        <taxon>Gammaproteobacteria</taxon>
        <taxon>Vibrionales</taxon>
        <taxon>Vibrionaceae</taxon>
        <taxon>Vibrio</taxon>
    </lineage>
</organism>
<accession>A0A0B8NX78</accession>
<dbReference type="InterPro" id="IPR006311">
    <property type="entry name" value="TAT_signal"/>
</dbReference>
<dbReference type="InterPro" id="IPR050272">
    <property type="entry name" value="Isochorismatase-like_hydrls"/>
</dbReference>
<dbReference type="CDD" id="cd01653">
    <property type="entry name" value="GATase1"/>
    <property type="match status" value="1"/>
</dbReference>
<dbReference type="PROSITE" id="PS51318">
    <property type="entry name" value="TAT"/>
    <property type="match status" value="1"/>
</dbReference>
<comment type="caution">
    <text evidence="4">The sequence shown here is derived from an EMBL/GenBank/DDBJ whole genome shotgun (WGS) entry which is preliminary data.</text>
</comment>
<dbReference type="CDD" id="cd00431">
    <property type="entry name" value="cysteine_hydrolases"/>
    <property type="match status" value="1"/>
</dbReference>